<proteinExistence type="predicted"/>
<evidence type="ECO:0000313" key="3">
    <source>
        <dbReference type="EMBL" id="CAG4938708.1"/>
    </source>
</evidence>
<dbReference type="AlphaFoldDB" id="A0A8S3W3C3"/>
<dbReference type="EMBL" id="CAJQZP010000103">
    <property type="protein sequence ID" value="CAG4938708.1"/>
    <property type="molecule type" value="Genomic_DNA"/>
</dbReference>
<dbReference type="InterPro" id="IPR029526">
    <property type="entry name" value="PGBD"/>
</dbReference>
<dbReference type="OrthoDB" id="118105at2759"/>
<evidence type="ECO:0000256" key="1">
    <source>
        <dbReference type="SAM" id="MobiDB-lite"/>
    </source>
</evidence>
<comment type="caution">
    <text evidence="3">The sequence shown here is derived from an EMBL/GenBank/DDBJ whole genome shotgun (WGS) entry which is preliminary data.</text>
</comment>
<evidence type="ECO:0000259" key="2">
    <source>
        <dbReference type="Pfam" id="PF13843"/>
    </source>
</evidence>
<reference evidence="3" key="1">
    <citation type="submission" date="2021-04" db="EMBL/GenBank/DDBJ databases">
        <authorList>
            <person name="Tunstrom K."/>
        </authorList>
    </citation>
    <scope>NUCLEOTIDE SEQUENCE</scope>
</reference>
<keyword evidence="4" id="KW-1185">Reference proteome</keyword>
<accession>A0A8S3W3C3</accession>
<gene>
    <name evidence="3" type="ORF">PAPOLLO_LOCUS1677</name>
</gene>
<name>A0A8S3W3C3_PARAO</name>
<feature type="domain" description="PiggyBac transposable element-derived protein" evidence="2">
    <location>
        <begin position="227"/>
        <end position="274"/>
    </location>
</feature>
<evidence type="ECO:0000313" key="4">
    <source>
        <dbReference type="Proteomes" id="UP000691718"/>
    </source>
</evidence>
<sequence>MLFSRTSNDKSGAERSTLTNSNAARDSNYSYRRFQLDKLEDVLEDLFALSDGEHSEDDNESDENDTETIFIPPSNAELQEILDPNLPLRSASVSNLGIVVFSCRMSLRDRDIEDLLSALESGDISDDGLEDEDDDEERFYSNVREIIHDLEEENVDTADDDNDPPLVQYKKADPVHEPEPRQGNQNLLNSCFDKRKLIWKTDSLVFDESNLTHKASVTDPEIADLDTPYRCFLHYFMPEFIKKIVNETNLYATQQNPTKSFSISDAELKKYLGFEDNIYKLCNTCNKAYHLKCLTNDVDNLKAIKHATDWIGPCCIRPLHATGNKDNTPVKCDPNITVRASKRQALSSPPEIEIEGPVTRTEVRNIMEEIIQKHISDLMVQMTKNKIEEMAELIPSNALVDYSDSTHCSSTDQNSEVEKDFSGCDSDQSWHIPIRRKKKRLVFTSMDDYTCPSTSAIQIQPKKVLIAQKRKTQPFLPNKIKIQTSKLRNARFEKGDKFYLKYDYDGPEQAIDVSLILRSRQNQQAIREPKTAYTEKLPISKAKYEDLKKMCEKGIIPEFYTKEYLDLPCDRNTRDALPETDEDED</sequence>
<feature type="region of interest" description="Disordered" evidence="1">
    <location>
        <begin position="1"/>
        <end position="21"/>
    </location>
</feature>
<protein>
    <submittedName>
        <fullName evidence="3">(apollo) hypothetical protein</fullName>
    </submittedName>
</protein>
<organism evidence="3 4">
    <name type="scientific">Parnassius apollo</name>
    <name type="common">Apollo butterfly</name>
    <name type="synonym">Papilio apollo</name>
    <dbReference type="NCBI Taxonomy" id="110799"/>
    <lineage>
        <taxon>Eukaryota</taxon>
        <taxon>Metazoa</taxon>
        <taxon>Ecdysozoa</taxon>
        <taxon>Arthropoda</taxon>
        <taxon>Hexapoda</taxon>
        <taxon>Insecta</taxon>
        <taxon>Pterygota</taxon>
        <taxon>Neoptera</taxon>
        <taxon>Endopterygota</taxon>
        <taxon>Lepidoptera</taxon>
        <taxon>Glossata</taxon>
        <taxon>Ditrysia</taxon>
        <taxon>Papilionoidea</taxon>
        <taxon>Papilionidae</taxon>
        <taxon>Parnassiinae</taxon>
        <taxon>Parnassini</taxon>
        <taxon>Parnassius</taxon>
        <taxon>Parnassius</taxon>
    </lineage>
</organism>
<dbReference type="Pfam" id="PF13843">
    <property type="entry name" value="DDE_Tnp_1_7"/>
    <property type="match status" value="1"/>
</dbReference>
<dbReference type="Proteomes" id="UP000691718">
    <property type="component" value="Unassembled WGS sequence"/>
</dbReference>